<organism evidence="3">
    <name type="scientific">Sexangularia sp. CB-2014</name>
    <dbReference type="NCBI Taxonomy" id="1486929"/>
    <lineage>
        <taxon>Eukaryota</taxon>
        <taxon>Amoebozoa</taxon>
        <taxon>Tubulinea</taxon>
        <taxon>Elardia</taxon>
        <taxon>Arcellinida</taxon>
        <taxon>Arcellinida incertae sedis</taxon>
        <taxon>Sexangularia</taxon>
    </lineage>
</organism>
<evidence type="ECO:0000259" key="2">
    <source>
        <dbReference type="Pfam" id="PF12146"/>
    </source>
</evidence>
<dbReference type="SUPFAM" id="SSF53474">
    <property type="entry name" value="alpha/beta-Hydrolases"/>
    <property type="match status" value="1"/>
</dbReference>
<evidence type="ECO:0000313" key="3">
    <source>
        <dbReference type="EMBL" id="CAD9309953.1"/>
    </source>
</evidence>
<dbReference type="InterPro" id="IPR022742">
    <property type="entry name" value="Hydrolase_4"/>
</dbReference>
<proteinExistence type="predicted"/>
<accession>A0A7S1YMF8</accession>
<keyword evidence="1" id="KW-0732">Signal</keyword>
<feature type="chain" id="PRO_5030548772" description="Serine aminopeptidase S33 domain-containing protein" evidence="1">
    <location>
        <begin position="25"/>
        <end position="349"/>
    </location>
</feature>
<dbReference type="AlphaFoldDB" id="A0A7S1YMF8"/>
<dbReference type="EMBL" id="HBGL01016189">
    <property type="protein sequence ID" value="CAD9309953.1"/>
    <property type="molecule type" value="Transcribed_RNA"/>
</dbReference>
<reference evidence="3" key="1">
    <citation type="submission" date="2021-01" db="EMBL/GenBank/DDBJ databases">
        <authorList>
            <person name="Corre E."/>
            <person name="Pelletier E."/>
            <person name="Niang G."/>
            <person name="Scheremetjew M."/>
            <person name="Finn R."/>
            <person name="Kale V."/>
            <person name="Holt S."/>
            <person name="Cochrane G."/>
            <person name="Meng A."/>
            <person name="Brown T."/>
            <person name="Cohen L."/>
        </authorList>
    </citation>
    <scope>NUCLEOTIDE SEQUENCE</scope>
    <source>
        <strain evidence="3">ATCC 50979</strain>
    </source>
</reference>
<dbReference type="InterPro" id="IPR051044">
    <property type="entry name" value="MAG_DAG_Lipase"/>
</dbReference>
<dbReference type="Gene3D" id="3.40.50.1820">
    <property type="entry name" value="alpha/beta hydrolase"/>
    <property type="match status" value="1"/>
</dbReference>
<dbReference type="InterPro" id="IPR029058">
    <property type="entry name" value="AB_hydrolase_fold"/>
</dbReference>
<name>A0A7S1YMF8_9EUKA</name>
<gene>
    <name evidence="3" type="ORF">SSP0437_LOCUS12678</name>
</gene>
<evidence type="ECO:0000256" key="1">
    <source>
        <dbReference type="SAM" id="SignalP"/>
    </source>
</evidence>
<dbReference type="Pfam" id="PF12146">
    <property type="entry name" value="Hydrolase_4"/>
    <property type="match status" value="1"/>
</dbReference>
<feature type="signal peptide" evidence="1">
    <location>
        <begin position="1"/>
        <end position="24"/>
    </location>
</feature>
<sequence length="349" mass="37386">MLLCLVPLLLLFVHFFEYDRQSHGISGDFDVGLIGQLSGVESGGELFFVVNRTSMYEQPRGPRSDQVHLLLVHGYGEHCGRMAYQRLASMLAQTTASSPGIVVHCVDLPGHGYTAAIKTRGNLHHAEAANRAVRGILPPSFDVLVDTVRAALREIEAALPPTGTHKVILAGHSLGGLIAVHTLASYRGKVDGLLLSSPALLIDPATTPPPAITSFLRYVVAPLAPTLPVTSLSLHHLTSNVTEAQSYEQDPLVYAGGIPARTAKLVLAATEAAPAALAALPSSLPLYHFHGDDDKIASVGATDIMSRWFSGHPTILRIPRGRHELLTESGWQDIVKGIRDWIDTIQVAG</sequence>
<dbReference type="PANTHER" id="PTHR11614">
    <property type="entry name" value="PHOSPHOLIPASE-RELATED"/>
    <property type="match status" value="1"/>
</dbReference>
<feature type="domain" description="Serine aminopeptidase S33" evidence="2">
    <location>
        <begin position="69"/>
        <end position="329"/>
    </location>
</feature>
<protein>
    <recommendedName>
        <fullName evidence="2">Serine aminopeptidase S33 domain-containing protein</fullName>
    </recommendedName>
</protein>